<sequence length="225" mass="25081">MGIAPNLHLTPLNRLKVVVLGLCCLCPHKHPYQKMPALDQRRVESGWGQSVLVSVPNNNMVPERHPVISSSDGSLSPKQPESVSSQTTPKNELITKIRRWLEEMPETLKQKHSSQVIPSHANTRAVAVVQPLSQEGENISTNNTSSDSLINPEKGCISPTVVSNSCEHQRLDIGLDTEHPIAKESNKAMPNKKYCNDKFRTGETKISPRIRNKQQKKSSVFIQRI</sequence>
<proteinExistence type="predicted"/>
<accession>A0A834C0H8</accession>
<evidence type="ECO:0000256" key="1">
    <source>
        <dbReference type="SAM" id="MobiDB-lite"/>
    </source>
</evidence>
<reference evidence="2" key="1">
    <citation type="journal article" name="BMC Genomics">
        <title>Long-read sequencing and de novo genome assembly of marine medaka (Oryzias melastigma).</title>
        <authorList>
            <person name="Liang P."/>
            <person name="Saqib H.S.A."/>
            <person name="Ni X."/>
            <person name="Shen Y."/>
        </authorList>
    </citation>
    <scope>NUCLEOTIDE SEQUENCE</scope>
    <source>
        <strain evidence="2">Bigg-433</strain>
    </source>
</reference>
<name>A0A834C0H8_ORYME</name>
<dbReference type="EMBL" id="WKFB01000435">
    <property type="protein sequence ID" value="KAF6723268.1"/>
    <property type="molecule type" value="Genomic_DNA"/>
</dbReference>
<evidence type="ECO:0000313" key="2">
    <source>
        <dbReference type="EMBL" id="KAF6723268.1"/>
    </source>
</evidence>
<feature type="region of interest" description="Disordered" evidence="1">
    <location>
        <begin position="58"/>
        <end position="89"/>
    </location>
</feature>
<organism evidence="2 3">
    <name type="scientific">Oryzias melastigma</name>
    <name type="common">Marine medaka</name>
    <dbReference type="NCBI Taxonomy" id="30732"/>
    <lineage>
        <taxon>Eukaryota</taxon>
        <taxon>Metazoa</taxon>
        <taxon>Chordata</taxon>
        <taxon>Craniata</taxon>
        <taxon>Vertebrata</taxon>
        <taxon>Euteleostomi</taxon>
        <taxon>Actinopterygii</taxon>
        <taxon>Neopterygii</taxon>
        <taxon>Teleostei</taxon>
        <taxon>Neoteleostei</taxon>
        <taxon>Acanthomorphata</taxon>
        <taxon>Ovalentaria</taxon>
        <taxon>Atherinomorphae</taxon>
        <taxon>Beloniformes</taxon>
        <taxon>Adrianichthyidae</taxon>
        <taxon>Oryziinae</taxon>
        <taxon>Oryzias</taxon>
    </lineage>
</organism>
<protein>
    <submittedName>
        <fullName evidence="2">Uncharacterized protein</fullName>
    </submittedName>
</protein>
<dbReference type="Proteomes" id="UP000646548">
    <property type="component" value="Unassembled WGS sequence"/>
</dbReference>
<evidence type="ECO:0000313" key="3">
    <source>
        <dbReference type="Proteomes" id="UP000646548"/>
    </source>
</evidence>
<gene>
    <name evidence="2" type="ORF">FQA47_015931</name>
</gene>
<dbReference type="AlphaFoldDB" id="A0A834C0H8"/>
<feature type="compositionally biased region" description="Polar residues" evidence="1">
    <location>
        <begin position="68"/>
        <end position="89"/>
    </location>
</feature>
<comment type="caution">
    <text evidence="2">The sequence shown here is derived from an EMBL/GenBank/DDBJ whole genome shotgun (WGS) entry which is preliminary data.</text>
</comment>